<keyword evidence="4" id="KW-0460">Magnesium</keyword>
<dbReference type="GO" id="GO:1901909">
    <property type="term" value="P:diadenosine hexaphosphate catabolic process"/>
    <property type="evidence" value="ECO:0007669"/>
    <property type="project" value="TreeGrafter"/>
</dbReference>
<dbReference type="GO" id="GO:1901911">
    <property type="term" value="P:adenosine 5'-(hexahydrogen pentaphosphate) catabolic process"/>
    <property type="evidence" value="ECO:0007669"/>
    <property type="project" value="TreeGrafter"/>
</dbReference>
<dbReference type="PROSITE" id="PS51462">
    <property type="entry name" value="NUDIX"/>
    <property type="match status" value="1"/>
</dbReference>
<proteinExistence type="predicted"/>
<evidence type="ECO:0000256" key="2">
    <source>
        <dbReference type="ARBA" id="ARBA00022723"/>
    </source>
</evidence>
<dbReference type="Gene3D" id="3.90.79.10">
    <property type="entry name" value="Nucleoside Triphosphate Pyrophosphohydrolase"/>
    <property type="match status" value="1"/>
</dbReference>
<dbReference type="GO" id="GO:0034432">
    <property type="term" value="F:bis(5'-adenosyl)-pentaphosphatase activity"/>
    <property type="evidence" value="ECO:0007669"/>
    <property type="project" value="TreeGrafter"/>
</dbReference>
<gene>
    <name evidence="6" type="ORF">SAMN04487993_10257</name>
</gene>
<keyword evidence="2" id="KW-0479">Metal-binding</keyword>
<dbReference type="InterPro" id="IPR015797">
    <property type="entry name" value="NUDIX_hydrolase-like_dom_sf"/>
</dbReference>
<dbReference type="RefSeq" id="WP_089850915.1">
    <property type="nucleotide sequence ID" value="NZ_FNEJ01000025.1"/>
</dbReference>
<dbReference type="CDD" id="cd04666">
    <property type="entry name" value="NUDIX_DIPP2_like_Nudt4"/>
    <property type="match status" value="1"/>
</dbReference>
<organism evidence="6 7">
    <name type="scientific">Salipiger marinus</name>
    <dbReference type="NCBI Taxonomy" id="555512"/>
    <lineage>
        <taxon>Bacteria</taxon>
        <taxon>Pseudomonadati</taxon>
        <taxon>Pseudomonadota</taxon>
        <taxon>Alphaproteobacteria</taxon>
        <taxon>Rhodobacterales</taxon>
        <taxon>Roseobacteraceae</taxon>
        <taxon>Salipiger</taxon>
    </lineage>
</organism>
<dbReference type="InterPro" id="IPR047198">
    <property type="entry name" value="DDP-like_NUDIX"/>
</dbReference>
<comment type="cofactor">
    <cofactor evidence="1">
        <name>Mg(2+)</name>
        <dbReference type="ChEBI" id="CHEBI:18420"/>
    </cofactor>
</comment>
<evidence type="ECO:0000256" key="3">
    <source>
        <dbReference type="ARBA" id="ARBA00022801"/>
    </source>
</evidence>
<evidence type="ECO:0000313" key="6">
    <source>
        <dbReference type="EMBL" id="SDJ29767.1"/>
    </source>
</evidence>
<reference evidence="6 7" key="1">
    <citation type="submission" date="2016-10" db="EMBL/GenBank/DDBJ databases">
        <authorList>
            <person name="de Groot N.N."/>
        </authorList>
    </citation>
    <scope>NUCLEOTIDE SEQUENCE [LARGE SCALE GENOMIC DNA]</scope>
    <source>
        <strain evidence="6 7">DSM 26424</strain>
    </source>
</reference>
<evidence type="ECO:0000256" key="1">
    <source>
        <dbReference type="ARBA" id="ARBA00001946"/>
    </source>
</evidence>
<feature type="domain" description="Nudix hydrolase" evidence="5">
    <location>
        <begin position="17"/>
        <end position="150"/>
    </location>
</feature>
<evidence type="ECO:0000313" key="7">
    <source>
        <dbReference type="Proteomes" id="UP000199093"/>
    </source>
</evidence>
<dbReference type="EMBL" id="FNEJ01000025">
    <property type="protein sequence ID" value="SDJ29767.1"/>
    <property type="molecule type" value="Genomic_DNA"/>
</dbReference>
<sequence>MLRTLWKKYIGLLFSRPPQCQVAALCYRHAGSGLQILVVTSRETRRWVLPKGWPKAGLDAAGAALEEAWEEAGVTPVSPRGHKIGCYRYAKRLDGGLPLDTDVHVFAFEVAGLQDSYPEVGQRERRWMSPDEAAAAVDEPDLQDLLRRASVLVRDLPAA</sequence>
<keyword evidence="7" id="KW-1185">Reference proteome</keyword>
<dbReference type="PANTHER" id="PTHR12629">
    <property type="entry name" value="DIPHOSPHOINOSITOL POLYPHOSPHATE PHOSPHOHYDROLASE"/>
    <property type="match status" value="1"/>
</dbReference>
<dbReference type="SUPFAM" id="SSF55811">
    <property type="entry name" value="Nudix"/>
    <property type="match status" value="1"/>
</dbReference>
<protein>
    <submittedName>
        <fullName evidence="6">8-oxo-dGTP pyrophosphatase MutT, NUDIX family</fullName>
    </submittedName>
</protein>
<dbReference type="PANTHER" id="PTHR12629:SF0">
    <property type="entry name" value="DIPHOSPHOINOSITOL-POLYPHOSPHATE DIPHOSPHATASE"/>
    <property type="match status" value="1"/>
</dbReference>
<dbReference type="GO" id="GO:0046872">
    <property type="term" value="F:metal ion binding"/>
    <property type="evidence" value="ECO:0007669"/>
    <property type="project" value="UniProtKB-KW"/>
</dbReference>
<evidence type="ECO:0000256" key="4">
    <source>
        <dbReference type="ARBA" id="ARBA00022842"/>
    </source>
</evidence>
<dbReference type="GO" id="GO:0008486">
    <property type="term" value="F:diphosphoinositol-polyphosphate diphosphatase activity"/>
    <property type="evidence" value="ECO:0007669"/>
    <property type="project" value="TreeGrafter"/>
</dbReference>
<dbReference type="GO" id="GO:0005737">
    <property type="term" value="C:cytoplasm"/>
    <property type="evidence" value="ECO:0007669"/>
    <property type="project" value="TreeGrafter"/>
</dbReference>
<dbReference type="GO" id="GO:1901907">
    <property type="term" value="P:diadenosine pentaphosphate catabolic process"/>
    <property type="evidence" value="ECO:0007669"/>
    <property type="project" value="TreeGrafter"/>
</dbReference>
<dbReference type="Proteomes" id="UP000199093">
    <property type="component" value="Unassembled WGS sequence"/>
</dbReference>
<name>A0A1G8SKP1_9RHOB</name>
<dbReference type="GO" id="GO:0000298">
    <property type="term" value="F:endopolyphosphatase activity"/>
    <property type="evidence" value="ECO:0007669"/>
    <property type="project" value="TreeGrafter"/>
</dbReference>
<dbReference type="OrthoDB" id="7066910at2"/>
<dbReference type="STRING" id="555512.SAMN04487993_10257"/>
<dbReference type="Pfam" id="PF00293">
    <property type="entry name" value="NUDIX"/>
    <property type="match status" value="1"/>
</dbReference>
<dbReference type="GO" id="GO:0034431">
    <property type="term" value="F:bis(5'-adenosyl)-hexaphosphatase activity"/>
    <property type="evidence" value="ECO:0007669"/>
    <property type="project" value="TreeGrafter"/>
</dbReference>
<dbReference type="InterPro" id="IPR000086">
    <property type="entry name" value="NUDIX_hydrolase_dom"/>
</dbReference>
<accession>A0A1G8SKP1</accession>
<evidence type="ECO:0000259" key="5">
    <source>
        <dbReference type="PROSITE" id="PS51462"/>
    </source>
</evidence>
<keyword evidence="3" id="KW-0378">Hydrolase</keyword>
<dbReference type="GO" id="GO:0071543">
    <property type="term" value="P:diphosphoinositol polyphosphate metabolic process"/>
    <property type="evidence" value="ECO:0007669"/>
    <property type="project" value="TreeGrafter"/>
</dbReference>
<dbReference type="AlphaFoldDB" id="A0A1G8SKP1"/>